<evidence type="ECO:0000259" key="6">
    <source>
        <dbReference type="PROSITE" id="PS50202"/>
    </source>
</evidence>
<dbReference type="Pfam" id="PF00104">
    <property type="entry name" value="Hormone_recep"/>
    <property type="match status" value="1"/>
</dbReference>
<dbReference type="Gene3D" id="2.60.40.10">
    <property type="entry name" value="Immunoglobulins"/>
    <property type="match status" value="1"/>
</dbReference>
<dbReference type="EMBL" id="JAUCMV010000003">
    <property type="protein sequence ID" value="KAK0412097.1"/>
    <property type="molecule type" value="Genomic_DNA"/>
</dbReference>
<dbReference type="PANTHER" id="PTHR45680">
    <property type="entry name" value="NUCLEAR HORMONE RECEPTOR FAMILY"/>
    <property type="match status" value="1"/>
</dbReference>
<dbReference type="PANTHER" id="PTHR45680:SF29">
    <property type="entry name" value="NUCLEAR HORMONE RECEPTOR FAMILY"/>
    <property type="match status" value="1"/>
</dbReference>
<dbReference type="PROSITE" id="PS51843">
    <property type="entry name" value="NR_LBD"/>
    <property type="match status" value="1"/>
</dbReference>
<protein>
    <recommendedName>
        <fullName evidence="4">Major sperm protein</fullName>
    </recommendedName>
</protein>
<evidence type="ECO:0000256" key="1">
    <source>
        <dbReference type="ARBA" id="ARBA00023015"/>
    </source>
</evidence>
<dbReference type="PROSITE" id="PS50202">
    <property type="entry name" value="MSP"/>
    <property type="match status" value="1"/>
</dbReference>
<keyword evidence="4" id="KW-0206">Cytoskeleton</keyword>
<dbReference type="InterPro" id="IPR000535">
    <property type="entry name" value="MSP_dom"/>
</dbReference>
<dbReference type="InterPro" id="IPR013783">
    <property type="entry name" value="Ig-like_fold"/>
</dbReference>
<dbReference type="InterPro" id="IPR000536">
    <property type="entry name" value="Nucl_hrmn_rcpt_lig-bd"/>
</dbReference>
<dbReference type="FunFam" id="2.60.40.10:FF:002024">
    <property type="entry name" value="Sperm-specific class P protein 19"/>
    <property type="match status" value="1"/>
</dbReference>
<feature type="compositionally biased region" description="Polar residues" evidence="5">
    <location>
        <begin position="129"/>
        <end position="146"/>
    </location>
</feature>
<evidence type="ECO:0000256" key="4">
    <source>
        <dbReference type="RuleBase" id="RU003425"/>
    </source>
</evidence>
<dbReference type="InterPro" id="IPR051152">
    <property type="entry name" value="C.elegans_Orphan_NR"/>
</dbReference>
<proteinExistence type="predicted"/>
<evidence type="ECO:0000313" key="9">
    <source>
        <dbReference type="Proteomes" id="UP001175271"/>
    </source>
</evidence>
<evidence type="ECO:0000256" key="5">
    <source>
        <dbReference type="SAM" id="MobiDB-lite"/>
    </source>
</evidence>
<evidence type="ECO:0000256" key="3">
    <source>
        <dbReference type="ARBA" id="ARBA00023170"/>
    </source>
</evidence>
<sequence>MAALAADPPAAQVPAAGGVSTHQLVNSGAARLAFKVKSSNNNEYRMKPVFGFVEPGASSPLEITRLAGAPKEDKFVVQFAEVPADCTDPQAPFKAGGQQGEVTIPVKAEVFASFVLVMLLVYGSYARETSTTPPRSPKSNESNGSPVNLPEIIIEDHKVIYDSEPLLAFVKDLLNGPPLPLKTVDGVRYAPLQRFHMAFNQHLFDGERPTVISDVKFMKLTMIMREMENVIQRSAKFLMSCEEFVELPKNDKWRLYRQFTSNVMCIVRAVATVEFFGCDLEDKRIMYTEDSCIFSDNVDYDTEQISPSTAETLRNVFRPLCTNLYKKVVSPCKQLQITKFETAYILAAILWNTDEIDDVSVETQEAADRFMSEAASEMHHYYRFEMKMENYAERLSKLIKMINAIEKIATQRREMFTLLNMFDMFSCSLFKSDTFF</sequence>
<accession>A0AA39LWE4</accession>
<name>A0AA39LWE4_9BILA</name>
<dbReference type="InterPro" id="IPR008962">
    <property type="entry name" value="PapD-like_sf"/>
</dbReference>
<keyword evidence="4" id="KW-0963">Cytoplasm</keyword>
<evidence type="ECO:0000256" key="2">
    <source>
        <dbReference type="ARBA" id="ARBA00023163"/>
    </source>
</evidence>
<organism evidence="8 9">
    <name type="scientific">Steinernema hermaphroditum</name>
    <dbReference type="NCBI Taxonomy" id="289476"/>
    <lineage>
        <taxon>Eukaryota</taxon>
        <taxon>Metazoa</taxon>
        <taxon>Ecdysozoa</taxon>
        <taxon>Nematoda</taxon>
        <taxon>Chromadorea</taxon>
        <taxon>Rhabditida</taxon>
        <taxon>Tylenchina</taxon>
        <taxon>Panagrolaimomorpha</taxon>
        <taxon>Strongyloidoidea</taxon>
        <taxon>Steinernematidae</taxon>
        <taxon>Steinernema</taxon>
    </lineage>
</organism>
<keyword evidence="1" id="KW-0805">Transcription regulation</keyword>
<dbReference type="SMART" id="SM00430">
    <property type="entry name" value="HOLI"/>
    <property type="match status" value="1"/>
</dbReference>
<dbReference type="AlphaFoldDB" id="A0AA39LWE4"/>
<keyword evidence="3" id="KW-0675">Receptor</keyword>
<gene>
    <name evidence="8" type="ORF">QR680_006035</name>
</gene>
<dbReference type="SUPFAM" id="SSF48508">
    <property type="entry name" value="Nuclear receptor ligand-binding domain"/>
    <property type="match status" value="1"/>
</dbReference>
<evidence type="ECO:0000259" key="7">
    <source>
        <dbReference type="PROSITE" id="PS51843"/>
    </source>
</evidence>
<comment type="function">
    <text evidence="4">Central component in molecular interactions underlying sperm crawling. Forms an extensive filament system that extends from sperm villipoda, along the leading edge of the pseudopod.</text>
</comment>
<keyword evidence="2" id="KW-0804">Transcription</keyword>
<reference evidence="8" key="1">
    <citation type="submission" date="2023-06" db="EMBL/GenBank/DDBJ databases">
        <title>Genomic analysis of the entomopathogenic nematode Steinernema hermaphroditum.</title>
        <authorList>
            <person name="Schwarz E.M."/>
            <person name="Heppert J.K."/>
            <person name="Baniya A."/>
            <person name="Schwartz H.T."/>
            <person name="Tan C.-H."/>
            <person name="Antoshechkin I."/>
            <person name="Sternberg P.W."/>
            <person name="Goodrich-Blair H."/>
            <person name="Dillman A.R."/>
        </authorList>
    </citation>
    <scope>NUCLEOTIDE SEQUENCE</scope>
    <source>
        <strain evidence="8">PS9179</strain>
        <tissue evidence="8">Whole animal</tissue>
    </source>
</reference>
<dbReference type="Proteomes" id="UP001175271">
    <property type="component" value="Unassembled WGS sequence"/>
</dbReference>
<feature type="region of interest" description="Disordered" evidence="5">
    <location>
        <begin position="129"/>
        <end position="148"/>
    </location>
</feature>
<feature type="domain" description="MSP" evidence="6">
    <location>
        <begin position="3"/>
        <end position="111"/>
    </location>
</feature>
<keyword evidence="9" id="KW-1185">Reference proteome</keyword>
<comment type="caution">
    <text evidence="8">The sequence shown here is derived from an EMBL/GenBank/DDBJ whole genome shotgun (WGS) entry which is preliminary data.</text>
</comment>
<dbReference type="SUPFAM" id="SSF49354">
    <property type="entry name" value="PapD-like"/>
    <property type="match status" value="1"/>
</dbReference>
<dbReference type="Pfam" id="PF00635">
    <property type="entry name" value="Motile_Sperm"/>
    <property type="match status" value="1"/>
</dbReference>
<dbReference type="Gene3D" id="1.10.565.10">
    <property type="entry name" value="Retinoid X Receptor"/>
    <property type="match status" value="1"/>
</dbReference>
<dbReference type="InterPro" id="IPR035500">
    <property type="entry name" value="NHR-like_dom_sf"/>
</dbReference>
<evidence type="ECO:0000313" key="8">
    <source>
        <dbReference type="EMBL" id="KAK0412097.1"/>
    </source>
</evidence>
<feature type="domain" description="NR LBD" evidence="7">
    <location>
        <begin position="195"/>
        <end position="436"/>
    </location>
</feature>